<dbReference type="Proteomes" id="UP000245489">
    <property type="component" value="Unassembled WGS sequence"/>
</dbReference>
<protein>
    <recommendedName>
        <fullName evidence="3">Outer membrane protein with beta-barrel domain</fullName>
    </recommendedName>
</protein>
<sequence>MQKIIVSILLLLISINTYSQNFERGQIIKNGEKFEGFIKYENWLKSPKNIQFRVSLNDTIQTIEADDIAQFTVHNEVYISKKVVISLYSDLPTSRNNPYQPKPIEGFYFLRIFFENQHINLYQMIDKNEGVHLFIEKDKLFQELLYSKRNLYNEQDILYLEEKKKYIGQLRTAFADCEAIKVSDNLQFEKEDILKLCNQYKQCKTDNSINFINKKQAEDKVNFSIGAEGGVFLNTENGSNWVTGVALRLNFPRNFRNTYVMIEGNYYKNNYPIMDFAGGALFAGTHFGKNEIRPFFNVGFAYFNTNSSQAAGVLGIGISWKRSFKFEYRRNAFSSATGFDHLSVGYMYNF</sequence>
<comment type="caution">
    <text evidence="1">The sequence shown here is derived from an EMBL/GenBank/DDBJ whole genome shotgun (WGS) entry which is preliminary data.</text>
</comment>
<reference evidence="1 2" key="1">
    <citation type="submission" date="2018-05" db="EMBL/GenBank/DDBJ databases">
        <title>Genomic Encyclopedia of Archaeal and Bacterial Type Strains, Phase II (KMG-II): from individual species to whole genera.</title>
        <authorList>
            <person name="Goeker M."/>
        </authorList>
    </citation>
    <scope>NUCLEOTIDE SEQUENCE [LARGE SCALE GENOMIC DNA]</scope>
    <source>
        <strain evidence="1 2">DSM 22214</strain>
    </source>
</reference>
<dbReference type="RefSeq" id="WP_109745645.1">
    <property type="nucleotide sequence ID" value="NZ_QGGO01000055.1"/>
</dbReference>
<name>A0A316DC86_9BACT</name>
<dbReference type="EMBL" id="QGGO01000055">
    <property type="protein sequence ID" value="PWK15757.1"/>
    <property type="molecule type" value="Genomic_DNA"/>
</dbReference>
<evidence type="ECO:0008006" key="3">
    <source>
        <dbReference type="Google" id="ProtNLM"/>
    </source>
</evidence>
<gene>
    <name evidence="1" type="ORF">LV89_04957</name>
</gene>
<organism evidence="1 2">
    <name type="scientific">Arcicella aurantiaca</name>
    <dbReference type="NCBI Taxonomy" id="591202"/>
    <lineage>
        <taxon>Bacteria</taxon>
        <taxon>Pseudomonadati</taxon>
        <taxon>Bacteroidota</taxon>
        <taxon>Cytophagia</taxon>
        <taxon>Cytophagales</taxon>
        <taxon>Flectobacillaceae</taxon>
        <taxon>Arcicella</taxon>
    </lineage>
</organism>
<evidence type="ECO:0000313" key="2">
    <source>
        <dbReference type="Proteomes" id="UP000245489"/>
    </source>
</evidence>
<dbReference type="AlphaFoldDB" id="A0A316DC86"/>
<proteinExistence type="predicted"/>
<accession>A0A316DC86</accession>
<dbReference type="OrthoDB" id="815717at2"/>
<keyword evidence="2" id="KW-1185">Reference proteome</keyword>
<evidence type="ECO:0000313" key="1">
    <source>
        <dbReference type="EMBL" id="PWK15757.1"/>
    </source>
</evidence>